<evidence type="ECO:0000313" key="2">
    <source>
        <dbReference type="Proteomes" id="UP001589605"/>
    </source>
</evidence>
<proteinExistence type="predicted"/>
<evidence type="ECO:0000313" key="1">
    <source>
        <dbReference type="EMBL" id="MFB9055049.1"/>
    </source>
</evidence>
<dbReference type="RefSeq" id="WP_382384730.1">
    <property type="nucleotide sequence ID" value="NZ_JBHMEZ010000032.1"/>
</dbReference>
<dbReference type="Proteomes" id="UP001589605">
    <property type="component" value="Unassembled WGS sequence"/>
</dbReference>
<reference evidence="1 2" key="1">
    <citation type="submission" date="2024-09" db="EMBL/GenBank/DDBJ databases">
        <authorList>
            <person name="Sun Q."/>
            <person name="Mori K."/>
        </authorList>
    </citation>
    <scope>NUCLEOTIDE SEQUENCE [LARGE SCALE GENOMIC DNA]</scope>
    <source>
        <strain evidence="1 2">CECT 8286</strain>
    </source>
</reference>
<sequence>MSKALKITPEIAEKNPHLQQSGFLTSLPNKFCGVEKIDGGYANRTDLHDADGWRNVVHLPYDVATQNKANTLSDYINENEELCYAYAISDKTPEEITNYQKSLIPSSVKKLHFRLACIQSGVSLASIEAVIASIPDEALRETTLTKWHYAEFYEREDAQLNALATALGITETELDNIFILANEI</sequence>
<comment type="caution">
    <text evidence="1">The sequence shown here is derived from an EMBL/GenBank/DDBJ whole genome shotgun (WGS) entry which is preliminary data.</text>
</comment>
<gene>
    <name evidence="1" type="ORF">ACFFVB_18355</name>
</gene>
<keyword evidence="2" id="KW-1185">Reference proteome</keyword>
<accession>A0ABV5F6P4</accession>
<protein>
    <submittedName>
        <fullName evidence="1">Uncharacterized protein</fullName>
    </submittedName>
</protein>
<name>A0ABV5F6P4_9FLAO</name>
<dbReference type="EMBL" id="JBHMEZ010000032">
    <property type="protein sequence ID" value="MFB9055049.1"/>
    <property type="molecule type" value="Genomic_DNA"/>
</dbReference>
<organism evidence="1 2">
    <name type="scientific">Formosa undariae</name>
    <dbReference type="NCBI Taxonomy" id="1325436"/>
    <lineage>
        <taxon>Bacteria</taxon>
        <taxon>Pseudomonadati</taxon>
        <taxon>Bacteroidota</taxon>
        <taxon>Flavobacteriia</taxon>
        <taxon>Flavobacteriales</taxon>
        <taxon>Flavobacteriaceae</taxon>
        <taxon>Formosa</taxon>
    </lineage>
</organism>